<gene>
    <name evidence="3" type="ORF">C2E21_8062</name>
</gene>
<comment type="subcellular location">
    <subcellularLocation>
        <location evidence="1">Cytoplasm</location>
        <location evidence="1">Cytoskeleton</location>
        <location evidence="1">Cilium axoneme</location>
    </subcellularLocation>
</comment>
<keyword evidence="4" id="KW-1185">Reference proteome</keyword>
<reference evidence="3 4" key="1">
    <citation type="journal article" date="2018" name="Plant J.">
        <title>Genome sequences of Chlorella sorokiniana UTEX 1602 and Micractinium conductrix SAG 241.80: implications to maltose excretion by a green alga.</title>
        <authorList>
            <person name="Arriola M.B."/>
            <person name="Velmurugan N."/>
            <person name="Zhang Y."/>
            <person name="Plunkett M.H."/>
            <person name="Hondzo H."/>
            <person name="Barney B.M."/>
        </authorList>
    </citation>
    <scope>NUCLEOTIDE SEQUENCE [LARGE SCALE GENOMIC DNA]</scope>
    <source>
        <strain evidence="4">UTEX 1602</strain>
    </source>
</reference>
<sequence length="442" mass="48129">MARAGSEQPPPPSPPIGAGAAASSPLRLPWEEHIPLLLRHLHDQADRWALRLVCRDWRTAVDHACHKAALDISASEAPATLQRGAQFLLPHVSELVLADASDLAQQLPGLLPTLPRSAPALRALVVSAPLGRQAAVPDWLAQLPLQLQRLELVDVPLPEGRLESVSHLQQLTELSLSLTAVAPGSTTSAAGVACLTCLRGLQALEMPLLGEEEREALSRLTGLTRLAFTASGRGAVGPSLRPLTRLRDLTLRLWHVHEHFLVLHPRLDWSSLATLVSLRRLEICHLAANTLFVAPEVTWLDEAPAAHQADLLVGALPAIEQLKMRLSYCRLAEEHVTGDEPEELLMAHPHTGSPHRFLRSVEPVPVRLPGRRRPDAWYTSWWVQAVQAQLATKAAAAEQGGGGAEDPAQRFLAERGEVGGYAAMRPGNHRTYDVLVQYARHS</sequence>
<evidence type="ECO:0000313" key="4">
    <source>
        <dbReference type="Proteomes" id="UP000239899"/>
    </source>
</evidence>
<evidence type="ECO:0000313" key="3">
    <source>
        <dbReference type="EMBL" id="PRW32960.1"/>
    </source>
</evidence>
<feature type="region of interest" description="Disordered" evidence="2">
    <location>
        <begin position="1"/>
        <end position="22"/>
    </location>
</feature>
<dbReference type="AlphaFoldDB" id="A0A2P6TFS5"/>
<organism evidence="3 4">
    <name type="scientific">Chlorella sorokiniana</name>
    <name type="common">Freshwater green alga</name>
    <dbReference type="NCBI Taxonomy" id="3076"/>
    <lineage>
        <taxon>Eukaryota</taxon>
        <taxon>Viridiplantae</taxon>
        <taxon>Chlorophyta</taxon>
        <taxon>core chlorophytes</taxon>
        <taxon>Trebouxiophyceae</taxon>
        <taxon>Chlorellales</taxon>
        <taxon>Chlorellaceae</taxon>
        <taxon>Chlorella clade</taxon>
        <taxon>Chlorella</taxon>
    </lineage>
</organism>
<dbReference type="SUPFAM" id="SSF52047">
    <property type="entry name" value="RNI-like"/>
    <property type="match status" value="1"/>
</dbReference>
<dbReference type="Gene3D" id="3.80.10.10">
    <property type="entry name" value="Ribonuclease Inhibitor"/>
    <property type="match status" value="1"/>
</dbReference>
<evidence type="ECO:0000256" key="2">
    <source>
        <dbReference type="SAM" id="MobiDB-lite"/>
    </source>
</evidence>
<protein>
    <submittedName>
        <fullName evidence="3">Ras family</fullName>
    </submittedName>
</protein>
<accession>A0A2P6TFS5</accession>
<dbReference type="GO" id="GO:0005930">
    <property type="term" value="C:axoneme"/>
    <property type="evidence" value="ECO:0007669"/>
    <property type="project" value="UniProtKB-SubCell"/>
</dbReference>
<dbReference type="OrthoDB" id="10444800at2759"/>
<proteinExistence type="predicted"/>
<comment type="caution">
    <text evidence="3">The sequence shown here is derived from an EMBL/GenBank/DDBJ whole genome shotgun (WGS) entry which is preliminary data.</text>
</comment>
<dbReference type="EMBL" id="LHPG02000018">
    <property type="protein sequence ID" value="PRW32960.1"/>
    <property type="molecule type" value="Genomic_DNA"/>
</dbReference>
<evidence type="ECO:0000256" key="1">
    <source>
        <dbReference type="ARBA" id="ARBA00004430"/>
    </source>
</evidence>
<dbReference type="InterPro" id="IPR032675">
    <property type="entry name" value="LRR_dom_sf"/>
</dbReference>
<dbReference type="Proteomes" id="UP000239899">
    <property type="component" value="Unassembled WGS sequence"/>
</dbReference>
<name>A0A2P6TFS5_CHLSO</name>